<dbReference type="EMBL" id="QGKX02000996">
    <property type="protein sequence ID" value="KAF3557867.1"/>
    <property type="molecule type" value="Genomic_DNA"/>
</dbReference>
<proteinExistence type="predicted"/>
<dbReference type="AlphaFoldDB" id="A0A8S9R220"/>
<dbReference type="Proteomes" id="UP000712600">
    <property type="component" value="Unassembled WGS sequence"/>
</dbReference>
<accession>A0A8S9R220</accession>
<evidence type="ECO:0000313" key="2">
    <source>
        <dbReference type="Proteomes" id="UP000712600"/>
    </source>
</evidence>
<reference evidence="1" key="1">
    <citation type="submission" date="2019-12" db="EMBL/GenBank/DDBJ databases">
        <title>Genome sequencing and annotation of Brassica cretica.</title>
        <authorList>
            <person name="Studholme D.J."/>
            <person name="Sarris P."/>
        </authorList>
    </citation>
    <scope>NUCLEOTIDE SEQUENCE</scope>
    <source>
        <strain evidence="1">PFS-109/04</strain>
        <tissue evidence="1">Leaf</tissue>
    </source>
</reference>
<sequence length="196" mass="22263">MSTRSNKGIGLLLVRPLDLELVIHKSKRVVDTLQAAIGSIEIQVLVDTVHPTSIDTVHPTFDQHCSSAIDRHYSSDGAVISDVIDVAETNDFDLNREWYDWGSVDPFRGLPHEDPRDLIKELEEIGPASEQNEDLVATTIKACFVRIPTKKNSNGTWWRQSSRFDSHEFLDIGQKEVNGTWWQPPLRPDSWKHVQP</sequence>
<evidence type="ECO:0000313" key="1">
    <source>
        <dbReference type="EMBL" id="KAF3557867.1"/>
    </source>
</evidence>
<gene>
    <name evidence="1" type="ORF">F2Q69_00013444</name>
</gene>
<protein>
    <submittedName>
        <fullName evidence="1">Uncharacterized protein</fullName>
    </submittedName>
</protein>
<organism evidence="1 2">
    <name type="scientific">Brassica cretica</name>
    <name type="common">Mustard</name>
    <dbReference type="NCBI Taxonomy" id="69181"/>
    <lineage>
        <taxon>Eukaryota</taxon>
        <taxon>Viridiplantae</taxon>
        <taxon>Streptophyta</taxon>
        <taxon>Embryophyta</taxon>
        <taxon>Tracheophyta</taxon>
        <taxon>Spermatophyta</taxon>
        <taxon>Magnoliopsida</taxon>
        <taxon>eudicotyledons</taxon>
        <taxon>Gunneridae</taxon>
        <taxon>Pentapetalae</taxon>
        <taxon>rosids</taxon>
        <taxon>malvids</taxon>
        <taxon>Brassicales</taxon>
        <taxon>Brassicaceae</taxon>
        <taxon>Brassiceae</taxon>
        <taxon>Brassica</taxon>
    </lineage>
</organism>
<name>A0A8S9R220_BRACR</name>
<comment type="caution">
    <text evidence="1">The sequence shown here is derived from an EMBL/GenBank/DDBJ whole genome shotgun (WGS) entry which is preliminary data.</text>
</comment>